<gene>
    <name evidence="2" type="ORF">NE237_009184</name>
</gene>
<protein>
    <submittedName>
        <fullName evidence="2">Uncharacterized protein</fullName>
    </submittedName>
</protein>
<feature type="region of interest" description="Disordered" evidence="1">
    <location>
        <begin position="70"/>
        <end position="90"/>
    </location>
</feature>
<dbReference type="AlphaFoldDB" id="A0A9Q0R0E0"/>
<accession>A0A9Q0R0E0</accession>
<evidence type="ECO:0000313" key="3">
    <source>
        <dbReference type="Proteomes" id="UP001141806"/>
    </source>
</evidence>
<feature type="compositionally biased region" description="Basic and acidic residues" evidence="1">
    <location>
        <begin position="21"/>
        <end position="30"/>
    </location>
</feature>
<feature type="region of interest" description="Disordered" evidence="1">
    <location>
        <begin position="13"/>
        <end position="50"/>
    </location>
</feature>
<organism evidence="2 3">
    <name type="scientific">Protea cynaroides</name>
    <dbReference type="NCBI Taxonomy" id="273540"/>
    <lineage>
        <taxon>Eukaryota</taxon>
        <taxon>Viridiplantae</taxon>
        <taxon>Streptophyta</taxon>
        <taxon>Embryophyta</taxon>
        <taxon>Tracheophyta</taxon>
        <taxon>Spermatophyta</taxon>
        <taxon>Magnoliopsida</taxon>
        <taxon>Proteales</taxon>
        <taxon>Proteaceae</taxon>
        <taxon>Protea</taxon>
    </lineage>
</organism>
<feature type="compositionally biased region" description="Gly residues" evidence="1">
    <location>
        <begin position="80"/>
        <end position="89"/>
    </location>
</feature>
<reference evidence="2" key="1">
    <citation type="journal article" date="2023" name="Plant J.">
        <title>The genome of the king protea, Protea cynaroides.</title>
        <authorList>
            <person name="Chang J."/>
            <person name="Duong T.A."/>
            <person name="Schoeman C."/>
            <person name="Ma X."/>
            <person name="Roodt D."/>
            <person name="Barker N."/>
            <person name="Li Z."/>
            <person name="Van de Peer Y."/>
            <person name="Mizrachi E."/>
        </authorList>
    </citation>
    <scope>NUCLEOTIDE SEQUENCE</scope>
    <source>
        <tissue evidence="2">Young leaves</tissue>
    </source>
</reference>
<name>A0A9Q0R0E0_9MAGN</name>
<dbReference type="EMBL" id="JAMYWD010000002">
    <property type="protein sequence ID" value="KAJ4978404.1"/>
    <property type="molecule type" value="Genomic_DNA"/>
</dbReference>
<sequence length="111" mass="11687">MASRVGLPLAGATLSISSQGRRGDEKEVRAGRGVGRVGGKAIDGGKGGKGMSGSMIRGLWLAIQCQKGPCRKPTSHTSHGRGGGSGKGWGVRRRQFLKYSLHDAFPFTCQY</sequence>
<dbReference type="Proteomes" id="UP001141806">
    <property type="component" value="Unassembled WGS sequence"/>
</dbReference>
<comment type="caution">
    <text evidence="2">The sequence shown here is derived from an EMBL/GenBank/DDBJ whole genome shotgun (WGS) entry which is preliminary data.</text>
</comment>
<evidence type="ECO:0000256" key="1">
    <source>
        <dbReference type="SAM" id="MobiDB-lite"/>
    </source>
</evidence>
<evidence type="ECO:0000313" key="2">
    <source>
        <dbReference type="EMBL" id="KAJ4978404.1"/>
    </source>
</evidence>
<feature type="compositionally biased region" description="Gly residues" evidence="1">
    <location>
        <begin position="32"/>
        <end position="50"/>
    </location>
</feature>
<keyword evidence="3" id="KW-1185">Reference proteome</keyword>
<proteinExistence type="predicted"/>